<name>A0AAE3FNW8_9EURY</name>
<comment type="caution">
    <text evidence="2">The sequence shown here is derived from an EMBL/GenBank/DDBJ whole genome shotgun (WGS) entry which is preliminary data.</text>
</comment>
<keyword evidence="3" id="KW-1185">Reference proteome</keyword>
<sequence>MEQDLEAHYVLGNDIDATSTDNWNAGAGFDPIAEDTIGSGSGPAFSGTLDGQGHTISGLVINRPGEQYTGLFSGLSGTVKNTKLEDVEVSGNRYAGSAVGHLTGEVRSVAVTGQVESSDEPVGGVVARSSEGVITRVSADIDVSGEGRAGIIVGSGGATISQSYSTGTVRATDGRAGGIVGYHIGSSQIRNSYSSAEVVGDTVGGVAGHVDAPVASTYASGPVDGTEEVGGFAGEVHVDSPSPSDTYWSIDSSGTTTGTSVMNTGEEPAQEYSTGLGQAEMTGAAAEQNMNLNFEEYWTTTDEYPILQWQVEDVDLSVTQSTIGEGESTSATVELVLHDGSTVTASEVADYDSETAIASVDDGSVEANSIGQTDITATVAGQSDTVSVEVLEPPSIEFLDAQLDTETVVEGTTAQVSTTYENTGGPGSETVSVAVADEQASITTFQLDADEETAETITWSADDEGMVSLDDEELAELEVVDPANVTLQSVELHEEATQDREYEIEPVFETDLDTSVWTTLELRVDGDRVLEDEFEVSEDGAVDSIKYAHDEDGTTTHVVEHYDETQTGTVEVLPPADFELDDLEVSEAVEQGDTETVSVTVRNVGGGIDDADITLALDGEEVDTQAVTLDRNEDTTIELDAAFDDADDVDLTVSSPDDEMTQSVTVEAGERNGDDEADDDGLPGFTAVAGLLAVLLTAGSIARRR</sequence>
<dbReference type="Gene3D" id="2.160.20.110">
    <property type="match status" value="1"/>
</dbReference>
<dbReference type="Gene3D" id="2.60.40.1080">
    <property type="match status" value="1"/>
</dbReference>
<dbReference type="RefSeq" id="WP_250595020.1">
    <property type="nucleotide sequence ID" value="NZ_JAKRVY010000002.1"/>
</dbReference>
<feature type="region of interest" description="Disordered" evidence="1">
    <location>
        <begin position="653"/>
        <end position="680"/>
    </location>
</feature>
<evidence type="ECO:0000256" key="1">
    <source>
        <dbReference type="SAM" id="MobiDB-lite"/>
    </source>
</evidence>
<evidence type="ECO:0008006" key="4">
    <source>
        <dbReference type="Google" id="ProtNLM"/>
    </source>
</evidence>
<evidence type="ECO:0000313" key="3">
    <source>
        <dbReference type="Proteomes" id="UP001202674"/>
    </source>
</evidence>
<evidence type="ECO:0000313" key="2">
    <source>
        <dbReference type="EMBL" id="MCL9812897.1"/>
    </source>
</evidence>
<reference evidence="2 3" key="1">
    <citation type="journal article" date="2022" name="Syst. Appl. Microbiol.">
        <title>Natronocalculus amylovorans gen. nov., sp. nov., and Natranaeroarchaeum aerophilus sp. nov., dominant culturable amylolytic natronoarchaea from hypersaline soda lakes in southwestern Siberia.</title>
        <authorList>
            <person name="Sorokin D.Y."/>
            <person name="Elcheninov A.G."/>
            <person name="Khizhniak T.V."/>
            <person name="Koenen M."/>
            <person name="Bale N.J."/>
            <person name="Damste J.S.S."/>
            <person name="Kublanov I.V."/>
        </authorList>
    </citation>
    <scope>NUCLEOTIDE SEQUENCE [LARGE SCALE GENOMIC DNA]</scope>
    <source>
        <strain evidence="2 3">AArc-St1-1</strain>
    </source>
</reference>
<protein>
    <recommendedName>
        <fullName evidence="4">PGF-CTERM sorting domain-containing protein</fullName>
    </recommendedName>
</protein>
<dbReference type="Proteomes" id="UP001202674">
    <property type="component" value="Unassembled WGS sequence"/>
</dbReference>
<dbReference type="Gene3D" id="2.60.40.10">
    <property type="entry name" value="Immunoglobulins"/>
    <property type="match status" value="1"/>
</dbReference>
<accession>A0AAE3FNW8</accession>
<proteinExistence type="predicted"/>
<gene>
    <name evidence="2" type="ORF">AArcSt11_04425</name>
</gene>
<dbReference type="InterPro" id="IPR013783">
    <property type="entry name" value="Ig-like_fold"/>
</dbReference>
<dbReference type="AlphaFoldDB" id="A0AAE3FNW8"/>
<organism evidence="2 3">
    <name type="scientific">Natranaeroarchaeum aerophilus</name>
    <dbReference type="NCBI Taxonomy" id="2917711"/>
    <lineage>
        <taxon>Archaea</taxon>
        <taxon>Methanobacteriati</taxon>
        <taxon>Methanobacteriota</taxon>
        <taxon>Stenosarchaea group</taxon>
        <taxon>Halobacteria</taxon>
        <taxon>Halobacteriales</taxon>
        <taxon>Natronoarchaeaceae</taxon>
        <taxon>Natranaeroarchaeum</taxon>
    </lineage>
</organism>
<dbReference type="EMBL" id="JAKRVY010000002">
    <property type="protein sequence ID" value="MCL9812897.1"/>
    <property type="molecule type" value="Genomic_DNA"/>
</dbReference>